<comment type="similarity">
    <text evidence="3 15">Belongs to the phosphoribulokinase family.</text>
</comment>
<evidence type="ECO:0000256" key="11">
    <source>
        <dbReference type="ARBA" id="ARBA00022840"/>
    </source>
</evidence>
<gene>
    <name evidence="18" type="ORF">PECAL_6P13310</name>
</gene>
<dbReference type="SUPFAM" id="SSF52540">
    <property type="entry name" value="P-loop containing nucleoside triphosphate hydrolases"/>
    <property type="match status" value="1"/>
</dbReference>
<dbReference type="GO" id="GO:0042803">
    <property type="term" value="F:protein homodimerization activity"/>
    <property type="evidence" value="ECO:0007669"/>
    <property type="project" value="UniProtKB-ARBA"/>
</dbReference>
<keyword evidence="19" id="KW-1185">Reference proteome</keyword>
<dbReference type="GO" id="GO:0008974">
    <property type="term" value="F:phosphoribulokinase activity"/>
    <property type="evidence" value="ECO:0007669"/>
    <property type="project" value="UniProtKB-EC"/>
</dbReference>
<dbReference type="UniPathway" id="UPA00116"/>
<dbReference type="CDD" id="cd02026">
    <property type="entry name" value="PRK"/>
    <property type="match status" value="1"/>
</dbReference>
<keyword evidence="6" id="KW-0113">Calvin cycle</keyword>
<dbReference type="Gene3D" id="3.40.50.300">
    <property type="entry name" value="P-loop containing nucleotide triphosphate hydrolases"/>
    <property type="match status" value="1"/>
</dbReference>
<keyword evidence="9" id="KW-0547">Nucleotide-binding</keyword>
<evidence type="ECO:0000256" key="6">
    <source>
        <dbReference type="ARBA" id="ARBA00022567"/>
    </source>
</evidence>
<organism evidence="18 19">
    <name type="scientific">Pelagomonas calceolata</name>
    <dbReference type="NCBI Taxonomy" id="35677"/>
    <lineage>
        <taxon>Eukaryota</taxon>
        <taxon>Sar</taxon>
        <taxon>Stramenopiles</taxon>
        <taxon>Ochrophyta</taxon>
        <taxon>Pelagophyceae</taxon>
        <taxon>Pelagomonadales</taxon>
        <taxon>Pelagomonadaceae</taxon>
        <taxon>Pelagomonas</taxon>
    </lineage>
</organism>
<accession>A0A8J2X7C9</accession>
<feature type="signal peptide" evidence="16">
    <location>
        <begin position="1"/>
        <end position="21"/>
    </location>
</feature>
<feature type="chain" id="PRO_5035225908" description="Phosphoribulokinase" evidence="16">
    <location>
        <begin position="22"/>
        <end position="412"/>
    </location>
</feature>
<keyword evidence="7" id="KW-0934">Plastid</keyword>
<feature type="domain" description="Phosphoribulokinase/uridine kinase" evidence="17">
    <location>
        <begin position="45"/>
        <end position="248"/>
    </location>
</feature>
<keyword evidence="8" id="KW-0808">Transferase</keyword>
<proteinExistence type="inferred from homology"/>
<evidence type="ECO:0000256" key="5">
    <source>
        <dbReference type="ARBA" id="ARBA00022531"/>
    </source>
</evidence>
<dbReference type="PRINTS" id="PR00478">
    <property type="entry name" value="PHRIBLKINASE"/>
</dbReference>
<evidence type="ECO:0000259" key="17">
    <source>
        <dbReference type="Pfam" id="PF00485"/>
    </source>
</evidence>
<evidence type="ECO:0000256" key="15">
    <source>
        <dbReference type="RuleBase" id="RU004082"/>
    </source>
</evidence>
<keyword evidence="5" id="KW-0602">Photosynthesis</keyword>
<keyword evidence="12" id="KW-0809">Transit peptide</keyword>
<dbReference type="AlphaFoldDB" id="A0A8J2X7C9"/>
<evidence type="ECO:0000256" key="9">
    <source>
        <dbReference type="ARBA" id="ARBA00022741"/>
    </source>
</evidence>
<evidence type="ECO:0000256" key="14">
    <source>
        <dbReference type="ARBA" id="ARBA00047663"/>
    </source>
</evidence>
<evidence type="ECO:0000256" key="8">
    <source>
        <dbReference type="ARBA" id="ARBA00022679"/>
    </source>
</evidence>
<keyword evidence="10" id="KW-0418">Kinase</keyword>
<dbReference type="InterPro" id="IPR006082">
    <property type="entry name" value="PRK"/>
</dbReference>
<evidence type="ECO:0000256" key="16">
    <source>
        <dbReference type="SAM" id="SignalP"/>
    </source>
</evidence>
<evidence type="ECO:0000313" key="18">
    <source>
        <dbReference type="EMBL" id="CAH0379700.1"/>
    </source>
</evidence>
<dbReference type="OrthoDB" id="738517at2759"/>
<dbReference type="GO" id="GO:0005524">
    <property type="term" value="F:ATP binding"/>
    <property type="evidence" value="ECO:0007669"/>
    <property type="project" value="UniProtKB-KW"/>
</dbReference>
<dbReference type="EMBL" id="CAKKNE010000006">
    <property type="protein sequence ID" value="CAH0379700.1"/>
    <property type="molecule type" value="Genomic_DNA"/>
</dbReference>
<comment type="caution">
    <text evidence="18">The sequence shown here is derived from an EMBL/GenBank/DDBJ whole genome shotgun (WGS) entry which is preliminary data.</text>
</comment>
<dbReference type="PROSITE" id="PS00567">
    <property type="entry name" value="PHOSPHORIBULOKINASE"/>
    <property type="match status" value="1"/>
</dbReference>
<keyword evidence="16" id="KW-0732">Signal</keyword>
<evidence type="ECO:0000256" key="7">
    <source>
        <dbReference type="ARBA" id="ARBA00022640"/>
    </source>
</evidence>
<dbReference type="NCBIfam" id="NF005655">
    <property type="entry name" value="PRK07429.1"/>
    <property type="match status" value="1"/>
</dbReference>
<protein>
    <recommendedName>
        <fullName evidence="15">Phosphoribulokinase</fullName>
        <ecNumber evidence="15">2.7.1.19</ecNumber>
    </recommendedName>
</protein>
<reference evidence="18" key="1">
    <citation type="submission" date="2021-11" db="EMBL/GenBank/DDBJ databases">
        <authorList>
            <consortium name="Genoscope - CEA"/>
            <person name="William W."/>
        </authorList>
    </citation>
    <scope>NUCLEOTIDE SEQUENCE</scope>
</reference>
<keyword evidence="13" id="KW-1015">Disulfide bond</keyword>
<dbReference type="Proteomes" id="UP000789595">
    <property type="component" value="Unassembled WGS sequence"/>
</dbReference>
<evidence type="ECO:0000256" key="10">
    <source>
        <dbReference type="ARBA" id="ARBA00022777"/>
    </source>
</evidence>
<comment type="subcellular location">
    <subcellularLocation>
        <location evidence="1">Plastid</location>
        <location evidence="1">Chloroplast</location>
    </subcellularLocation>
</comment>
<keyword evidence="4" id="KW-0150">Chloroplast</keyword>
<dbReference type="FunFam" id="3.40.50.300:FF:000619">
    <property type="entry name" value="Phosphoribulokinase"/>
    <property type="match status" value="1"/>
</dbReference>
<comment type="pathway">
    <text evidence="2">Carbohydrate biosynthesis; Calvin cycle.</text>
</comment>
<evidence type="ECO:0000256" key="3">
    <source>
        <dbReference type="ARBA" id="ARBA00009719"/>
    </source>
</evidence>
<dbReference type="EC" id="2.7.1.19" evidence="15"/>
<keyword evidence="11" id="KW-0067">ATP-binding</keyword>
<evidence type="ECO:0000256" key="1">
    <source>
        <dbReference type="ARBA" id="ARBA00004229"/>
    </source>
</evidence>
<evidence type="ECO:0000256" key="4">
    <source>
        <dbReference type="ARBA" id="ARBA00022528"/>
    </source>
</evidence>
<dbReference type="GO" id="GO:0009507">
    <property type="term" value="C:chloroplast"/>
    <property type="evidence" value="ECO:0007669"/>
    <property type="project" value="UniProtKB-SubCell"/>
</dbReference>
<sequence>MAKIILALALAAQALVPTRTALKSTNVRANARSEMTMAADGGVVLIGVAADSGCGKSTFMRRLTGIFGGTNVGPLGGGFDNGGWETNTLVSDTTTVICLDDYHLNDRGGRKVTGRTALDLAENNFDLMYEQLKELKAGNAIKKPIYNHVNGTLDTPEEITPTQIVIVEGLHPMADPRVRELLDFSLYLDITDDVKFAWKIQRDMVERGHSLESIQQSIEARKPDFDAFVAPQRGDADVVIQVLPTDLIPDEKEGKVLKVKFIQKEGKANFDPAYLFDEGSTIEWTPCGKKLTCSYPGIKFAYGPDEFLGNDVTVLEMDGKFDNLQELIYVESHLSNTATKFYGELTQQMIKMGDSPGSDNGTGTGAADRGRIATPSFRAGFFQTLASLKIREFYEKLSGVEVEVEAPAKVAA</sequence>
<name>A0A8J2X7C9_9STRA</name>
<evidence type="ECO:0000256" key="12">
    <source>
        <dbReference type="ARBA" id="ARBA00022946"/>
    </source>
</evidence>
<dbReference type="InterPro" id="IPR006083">
    <property type="entry name" value="PRK/URK"/>
</dbReference>
<evidence type="ECO:0000256" key="13">
    <source>
        <dbReference type="ARBA" id="ARBA00023157"/>
    </source>
</evidence>
<comment type="catalytic activity">
    <reaction evidence="14 15">
        <text>D-ribulose 5-phosphate + ATP = D-ribulose 1,5-bisphosphate + ADP + H(+)</text>
        <dbReference type="Rhea" id="RHEA:19365"/>
        <dbReference type="ChEBI" id="CHEBI:15378"/>
        <dbReference type="ChEBI" id="CHEBI:30616"/>
        <dbReference type="ChEBI" id="CHEBI:57870"/>
        <dbReference type="ChEBI" id="CHEBI:58121"/>
        <dbReference type="ChEBI" id="CHEBI:456216"/>
        <dbReference type="EC" id="2.7.1.19"/>
    </reaction>
</comment>
<evidence type="ECO:0000256" key="2">
    <source>
        <dbReference type="ARBA" id="ARBA00005215"/>
    </source>
</evidence>
<dbReference type="PANTHER" id="PTHR10285">
    <property type="entry name" value="URIDINE KINASE"/>
    <property type="match status" value="1"/>
</dbReference>
<dbReference type="Pfam" id="PF00485">
    <property type="entry name" value="PRK"/>
    <property type="match status" value="1"/>
</dbReference>
<dbReference type="InterPro" id="IPR027417">
    <property type="entry name" value="P-loop_NTPase"/>
</dbReference>
<dbReference type="GO" id="GO:0019253">
    <property type="term" value="P:reductive pentose-phosphate cycle"/>
    <property type="evidence" value="ECO:0007669"/>
    <property type="project" value="UniProtKB-UniPathway"/>
</dbReference>
<evidence type="ECO:0000313" key="19">
    <source>
        <dbReference type="Proteomes" id="UP000789595"/>
    </source>
</evidence>